<evidence type="ECO:0000259" key="19">
    <source>
        <dbReference type="Pfam" id="PF16212"/>
    </source>
</evidence>
<evidence type="ECO:0000256" key="8">
    <source>
        <dbReference type="ARBA" id="ARBA00022842"/>
    </source>
</evidence>
<keyword evidence="21" id="KW-1185">Reference proteome</keyword>
<dbReference type="Proteomes" id="UP000051952">
    <property type="component" value="Unassembled WGS sequence"/>
</dbReference>
<dbReference type="NCBIfam" id="TIGR01494">
    <property type="entry name" value="ATPase_P-type"/>
    <property type="match status" value="1"/>
</dbReference>
<feature type="binding site" evidence="14">
    <location>
        <position position="659"/>
    </location>
    <ligand>
        <name>ATP</name>
        <dbReference type="ChEBI" id="CHEBI:30616"/>
    </ligand>
</feature>
<feature type="transmembrane region" description="Helical" evidence="16">
    <location>
        <begin position="921"/>
        <end position="939"/>
    </location>
</feature>
<feature type="binding site" evidence="14">
    <location>
        <position position="658"/>
    </location>
    <ligand>
        <name>ATP</name>
        <dbReference type="ChEBI" id="CHEBI:30616"/>
    </ligand>
</feature>
<dbReference type="SUPFAM" id="SSF56784">
    <property type="entry name" value="HAD-like"/>
    <property type="match status" value="1"/>
</dbReference>
<dbReference type="PROSITE" id="PS00154">
    <property type="entry name" value="ATPASE_E1_E2"/>
    <property type="match status" value="1"/>
</dbReference>
<dbReference type="FunFam" id="3.40.50.1000:FF:000014">
    <property type="entry name" value="Phospholipid-transporting ATPase"/>
    <property type="match status" value="1"/>
</dbReference>
<gene>
    <name evidence="20" type="ORF">BSAL_13745</name>
</gene>
<feature type="domain" description="P-type ATPase N-terminal" evidence="18">
    <location>
        <begin position="21"/>
        <end position="85"/>
    </location>
</feature>
<name>A0A0S4JDQ9_BODSA</name>
<evidence type="ECO:0000256" key="16">
    <source>
        <dbReference type="RuleBase" id="RU362033"/>
    </source>
</evidence>
<dbReference type="SUPFAM" id="SSF81660">
    <property type="entry name" value="Metal cation-transporting ATPase, ATP-binding domain N"/>
    <property type="match status" value="1"/>
</dbReference>
<feature type="active site" description="4-aspartylphosphate intermediate" evidence="13">
    <location>
        <position position="395"/>
    </location>
</feature>
<feature type="binding site" evidence="14">
    <location>
        <position position="577"/>
    </location>
    <ligand>
        <name>ATP</name>
        <dbReference type="ChEBI" id="CHEBI:30616"/>
    </ligand>
</feature>
<feature type="binding site" evidence="14">
    <location>
        <position position="396"/>
    </location>
    <ligand>
        <name>ATP</name>
        <dbReference type="ChEBI" id="CHEBI:30616"/>
    </ligand>
</feature>
<feature type="transmembrane region" description="Helical" evidence="16">
    <location>
        <begin position="325"/>
        <end position="351"/>
    </location>
</feature>
<dbReference type="GO" id="GO:0005524">
    <property type="term" value="F:ATP binding"/>
    <property type="evidence" value="ECO:0007669"/>
    <property type="project" value="UniProtKB-UniRule"/>
</dbReference>
<dbReference type="GO" id="GO:0016887">
    <property type="term" value="F:ATP hydrolysis activity"/>
    <property type="evidence" value="ECO:0007669"/>
    <property type="project" value="InterPro"/>
</dbReference>
<feature type="binding site" evidence="14">
    <location>
        <position position="540"/>
    </location>
    <ligand>
        <name>ATP</name>
        <dbReference type="ChEBI" id="CHEBI:30616"/>
    </ligand>
</feature>
<accession>A0A0S4JDQ9</accession>
<dbReference type="Pfam" id="PF16212">
    <property type="entry name" value="PhoLip_ATPase_C"/>
    <property type="match status" value="1"/>
</dbReference>
<feature type="binding site" evidence="14">
    <location>
        <position position="753"/>
    </location>
    <ligand>
        <name>ATP</name>
        <dbReference type="ChEBI" id="CHEBI:30616"/>
    </ligand>
</feature>
<feature type="domain" description="P-type ATPase C-terminal" evidence="19">
    <location>
        <begin position="805"/>
        <end position="1055"/>
    </location>
</feature>
<dbReference type="GO" id="GO:0000287">
    <property type="term" value="F:magnesium ion binding"/>
    <property type="evidence" value="ECO:0007669"/>
    <property type="project" value="UniProtKB-UniRule"/>
</dbReference>
<comment type="cofactor">
    <cofactor evidence="15">
        <name>Mg(2+)</name>
        <dbReference type="ChEBI" id="CHEBI:18420"/>
    </cofactor>
</comment>
<organism evidence="20 21">
    <name type="scientific">Bodo saltans</name>
    <name type="common">Flagellated protozoan</name>
    <dbReference type="NCBI Taxonomy" id="75058"/>
    <lineage>
        <taxon>Eukaryota</taxon>
        <taxon>Discoba</taxon>
        <taxon>Euglenozoa</taxon>
        <taxon>Kinetoplastea</taxon>
        <taxon>Metakinetoplastina</taxon>
        <taxon>Eubodonida</taxon>
        <taxon>Bodonidae</taxon>
        <taxon>Bodo</taxon>
    </lineage>
</organism>
<feature type="transmembrane region" description="Helical" evidence="16">
    <location>
        <begin position="282"/>
        <end position="305"/>
    </location>
</feature>
<feature type="binding site" evidence="15">
    <location>
        <position position="778"/>
    </location>
    <ligand>
        <name>Mg(2+)</name>
        <dbReference type="ChEBI" id="CHEBI:18420"/>
    </ligand>
</feature>
<feature type="binding site" evidence="14">
    <location>
        <position position="517"/>
    </location>
    <ligand>
        <name>ATP</name>
        <dbReference type="ChEBI" id="CHEBI:30616"/>
    </ligand>
</feature>
<dbReference type="Pfam" id="PF00122">
    <property type="entry name" value="E1-E2_ATPase"/>
    <property type="match status" value="1"/>
</dbReference>
<proteinExistence type="inferred from homology"/>
<dbReference type="InterPro" id="IPR001757">
    <property type="entry name" value="P_typ_ATPase"/>
</dbReference>
<feature type="binding site" evidence="14">
    <location>
        <position position="395"/>
    </location>
    <ligand>
        <name>ATP</name>
        <dbReference type="ChEBI" id="CHEBI:30616"/>
    </ligand>
</feature>
<evidence type="ECO:0000256" key="12">
    <source>
        <dbReference type="ARBA" id="ARBA00034036"/>
    </source>
</evidence>
<dbReference type="PRINTS" id="PR00119">
    <property type="entry name" value="CATATPASE"/>
</dbReference>
<sequence length="1120" mass="124615">MAKAGKQSGEDAVAEPITLCCNDRDKNKPGNFPTNYIRTTKYTLLTFLPLNMFEQFKKMSNVFFLVNMIIALVPGVSPVFPATTILPLVVVVGVAAIRDAVEDFQRYQADRRANALPVKLVDPSGKVTTIESHETQVGDVILLERGNEIPVDCLVVSTALADGACFVETANLDGETNLKPKQTKSQYHKMFNTPQSIARLGGQVICDAPNNSLHSWQGKVSISGLPDQSVDMDNFLLRGCVIRNVDWVLALTVYTGVNTKLFLNLTQKPPKVSRLDTKLNRLILMILAAQQVVIIICCSLHVAWRNDAGGQGFYMRTLEDEDSDGVSWVLAYLTYFILLSLMMPISLFVSLEFCKAAQAKLMEWDHEMTNKGDWMRARTSSLNEELSQVQYVFSDKTGTLTDNEMRFAKAFAGGTSFDELNQPGSMKKFLAPSSTASKESKEGVHNFLRLLSLCNTVVINTAADGTITYDGSSTDEVALVSTALINGARLLARTSDSMTVDVQQDLRTIEVITILPFTAERKMMSVVLRERDGTIRMYTKGADSSVLARLDKKGKNPPRAITAAQQFLDDCARIGLRTLACGERVFQQREFDEWKAMWDRACLDTSPQRGSLVHTAALEGESHLVFSGCTAIEDRLQDEVPQTIDFLLKCNIVVWVLTGDKRETAFNIAGTSKLLDPEKDLVIHIDLANDLKGGRTALQVLESVHARCKEARGRGQHASFIVDGMSLETILQEPTYKAFRDLGLDVNSAVCCRVTPLQKASVVAMFQELGSTCLGVGDGANDVSMIQEARVGIGILGLEGSQAERAADYAIPRFKHLRRLLSVHGRYSLIRNSQLVQYSFYKNVVYSLTQVYYSFYNGFTGIPIYDSWVIILFNMVFTFLPPMVMGIFDYDVRHEYLMKHPKLYGELRSPFAVRMSRASSLLWMTLSIYHSWVVYYGVLRGSLEDDQVEDGRSLGLTGGGMIMMTVLLSTVICQAAVTFLSWTWLHFLSIVLSFAVYTAFLYLYAALPPTLNLAAYYHIPQEVYSHPGIWLNTILWTGALFAPHIAVLVIRRSFFSIDMHLARAGDHQTRKSLPWETVVTSPSSTVASPPSVAMNPVTPDRPQYGTYVDNEREKPFLADI</sequence>
<dbReference type="InterPro" id="IPR023299">
    <property type="entry name" value="ATPase_P-typ_cyto_dom_N"/>
</dbReference>
<evidence type="ECO:0000256" key="6">
    <source>
        <dbReference type="ARBA" id="ARBA00022741"/>
    </source>
</evidence>
<evidence type="ECO:0000259" key="18">
    <source>
        <dbReference type="Pfam" id="PF16209"/>
    </source>
</evidence>
<dbReference type="InterPro" id="IPR059000">
    <property type="entry name" value="ATPase_P-type_domA"/>
</dbReference>
<dbReference type="InterPro" id="IPR023214">
    <property type="entry name" value="HAD_sf"/>
</dbReference>
<keyword evidence="5 15" id="KW-0479">Metal-binding</keyword>
<keyword evidence="6 14" id="KW-0547">Nucleotide-binding</keyword>
<dbReference type="NCBIfam" id="TIGR01652">
    <property type="entry name" value="ATPase-Plipid"/>
    <property type="match status" value="1"/>
</dbReference>
<dbReference type="GO" id="GO:0045332">
    <property type="term" value="P:phospholipid translocation"/>
    <property type="evidence" value="ECO:0007669"/>
    <property type="project" value="TreeGrafter"/>
</dbReference>
<evidence type="ECO:0000256" key="4">
    <source>
        <dbReference type="ARBA" id="ARBA00022692"/>
    </source>
</evidence>
<dbReference type="InterPro" id="IPR006539">
    <property type="entry name" value="P-type_ATPase_IV"/>
</dbReference>
<dbReference type="GO" id="GO:0140326">
    <property type="term" value="F:ATPase-coupled intramembrane lipid transporter activity"/>
    <property type="evidence" value="ECO:0007669"/>
    <property type="project" value="UniProtKB-EC"/>
</dbReference>
<dbReference type="AlphaFoldDB" id="A0A0S4JDQ9"/>
<feature type="binding site" evidence="14">
    <location>
        <position position="397"/>
    </location>
    <ligand>
        <name>ATP</name>
        <dbReference type="ChEBI" id="CHEBI:30616"/>
    </ligand>
</feature>
<feature type="binding site" evidence="15">
    <location>
        <position position="782"/>
    </location>
    <ligand>
        <name>Mg(2+)</name>
        <dbReference type="ChEBI" id="CHEBI:18420"/>
    </ligand>
</feature>
<dbReference type="InterPro" id="IPR008250">
    <property type="entry name" value="ATPase_P-typ_transduc_dom_A_sf"/>
</dbReference>
<feature type="binding site" evidence="14">
    <location>
        <position position="782"/>
    </location>
    <ligand>
        <name>ATP</name>
        <dbReference type="ChEBI" id="CHEBI:30616"/>
    </ligand>
</feature>
<dbReference type="Pfam" id="PF13246">
    <property type="entry name" value="Cation_ATPase"/>
    <property type="match status" value="1"/>
</dbReference>
<dbReference type="SFLD" id="SFLDF00027">
    <property type="entry name" value="p-type_atpase"/>
    <property type="match status" value="1"/>
</dbReference>
<evidence type="ECO:0000256" key="10">
    <source>
        <dbReference type="ARBA" id="ARBA00022989"/>
    </source>
</evidence>
<feature type="transmembrane region" description="Helical" evidence="16">
    <location>
        <begin position="867"/>
        <end position="888"/>
    </location>
</feature>
<dbReference type="SFLD" id="SFLDS00003">
    <property type="entry name" value="Haloacid_Dehalogenase"/>
    <property type="match status" value="1"/>
</dbReference>
<dbReference type="PANTHER" id="PTHR24092">
    <property type="entry name" value="PROBABLE PHOSPHOLIPID-TRANSPORTING ATPASE"/>
    <property type="match status" value="1"/>
</dbReference>
<dbReference type="Pfam" id="PF16209">
    <property type="entry name" value="PhoLip_ATPase_N"/>
    <property type="match status" value="1"/>
</dbReference>
<dbReference type="Gene3D" id="3.40.1110.10">
    <property type="entry name" value="Calcium-transporting ATPase, cytoplasmic domain N"/>
    <property type="match status" value="1"/>
</dbReference>
<comment type="subcellular location">
    <subcellularLocation>
        <location evidence="2">Endomembrane system</location>
    </subcellularLocation>
    <subcellularLocation>
        <location evidence="1 16">Membrane</location>
        <topology evidence="1 16">Multi-pass membrane protein</topology>
    </subcellularLocation>
</comment>
<dbReference type="SUPFAM" id="SSF81665">
    <property type="entry name" value="Calcium ATPase, transmembrane domain M"/>
    <property type="match status" value="1"/>
</dbReference>
<keyword evidence="9 16" id="KW-1278">Translocase</keyword>
<feature type="binding site" evidence="15">
    <location>
        <position position="395"/>
    </location>
    <ligand>
        <name>Mg(2+)</name>
        <dbReference type="ChEBI" id="CHEBI:18420"/>
    </ligand>
</feature>
<reference evidence="21" key="1">
    <citation type="submission" date="2015-09" db="EMBL/GenBank/DDBJ databases">
        <authorList>
            <consortium name="Pathogen Informatics"/>
        </authorList>
    </citation>
    <scope>NUCLEOTIDE SEQUENCE [LARGE SCALE GENOMIC DNA]</scope>
    <source>
        <strain evidence="21">Lake Konstanz</strain>
    </source>
</reference>
<feature type="transmembrane region" description="Helical" evidence="16">
    <location>
        <begin position="1027"/>
        <end position="1050"/>
    </location>
</feature>
<feature type="domain" description="P-type ATPase A" evidence="17">
    <location>
        <begin position="123"/>
        <end position="186"/>
    </location>
</feature>
<dbReference type="GO" id="GO:0005886">
    <property type="term" value="C:plasma membrane"/>
    <property type="evidence" value="ECO:0007669"/>
    <property type="project" value="TreeGrafter"/>
</dbReference>
<feature type="binding site" evidence="14">
    <location>
        <position position="660"/>
    </location>
    <ligand>
        <name>ATP</name>
        <dbReference type="ChEBI" id="CHEBI:30616"/>
    </ligand>
</feature>
<evidence type="ECO:0000256" key="3">
    <source>
        <dbReference type="ARBA" id="ARBA00008109"/>
    </source>
</evidence>
<evidence type="ECO:0000256" key="14">
    <source>
        <dbReference type="PIRSR" id="PIRSR606539-2"/>
    </source>
</evidence>
<evidence type="ECO:0000313" key="20">
    <source>
        <dbReference type="EMBL" id="CUG88110.1"/>
    </source>
</evidence>
<feature type="binding site" evidence="14">
    <location>
        <position position="476"/>
    </location>
    <ligand>
        <name>ATP</name>
        <dbReference type="ChEBI" id="CHEBI:30616"/>
    </ligand>
</feature>
<evidence type="ECO:0000256" key="2">
    <source>
        <dbReference type="ARBA" id="ARBA00004308"/>
    </source>
</evidence>
<keyword evidence="8 15" id="KW-0460">Magnesium</keyword>
<keyword evidence="4 16" id="KW-0812">Transmembrane</keyword>
<evidence type="ECO:0000256" key="13">
    <source>
        <dbReference type="PIRSR" id="PIRSR606539-1"/>
    </source>
</evidence>
<dbReference type="InterPro" id="IPR032630">
    <property type="entry name" value="P_typ_ATPase_c"/>
</dbReference>
<dbReference type="VEuPathDB" id="TriTrypDB:BSAL_13745"/>
<dbReference type="InterPro" id="IPR044492">
    <property type="entry name" value="P_typ_ATPase_HD_dom"/>
</dbReference>
<keyword evidence="7 14" id="KW-0067">ATP-binding</keyword>
<evidence type="ECO:0000256" key="9">
    <source>
        <dbReference type="ARBA" id="ARBA00022967"/>
    </source>
</evidence>
<dbReference type="SUPFAM" id="SSF81653">
    <property type="entry name" value="Calcium ATPase, transduction domain A"/>
    <property type="match status" value="1"/>
</dbReference>
<dbReference type="InterPro" id="IPR023298">
    <property type="entry name" value="ATPase_P-typ_TM_dom_sf"/>
</dbReference>
<dbReference type="SFLD" id="SFLDG00002">
    <property type="entry name" value="C1.7:_P-type_atpase_like"/>
    <property type="match status" value="1"/>
</dbReference>
<dbReference type="OrthoDB" id="377733at2759"/>
<dbReference type="Gene3D" id="2.70.150.10">
    <property type="entry name" value="Calcium-transporting ATPase, cytoplasmic transduction domain A"/>
    <property type="match status" value="1"/>
</dbReference>
<dbReference type="EMBL" id="CYKH01001617">
    <property type="protein sequence ID" value="CUG88110.1"/>
    <property type="molecule type" value="Genomic_DNA"/>
</dbReference>
<evidence type="ECO:0000256" key="15">
    <source>
        <dbReference type="PIRSR" id="PIRSR606539-3"/>
    </source>
</evidence>
<evidence type="ECO:0000256" key="11">
    <source>
        <dbReference type="ARBA" id="ARBA00023136"/>
    </source>
</evidence>
<comment type="catalytic activity">
    <reaction evidence="12 16">
        <text>ATP + H2O + phospholipidSide 1 = ADP + phosphate + phospholipidSide 2.</text>
        <dbReference type="EC" id="7.6.2.1"/>
    </reaction>
</comment>
<feature type="binding site" evidence="15">
    <location>
        <position position="397"/>
    </location>
    <ligand>
        <name>Mg(2+)</name>
        <dbReference type="ChEBI" id="CHEBI:18420"/>
    </ligand>
</feature>
<feature type="transmembrane region" description="Helical" evidence="16">
    <location>
        <begin position="987"/>
        <end position="1007"/>
    </location>
</feature>
<keyword evidence="11 16" id="KW-0472">Membrane</keyword>
<evidence type="ECO:0000256" key="7">
    <source>
        <dbReference type="ARBA" id="ARBA00022840"/>
    </source>
</evidence>
<evidence type="ECO:0000256" key="5">
    <source>
        <dbReference type="ARBA" id="ARBA00022723"/>
    </source>
</evidence>
<dbReference type="PANTHER" id="PTHR24092:SF150">
    <property type="entry name" value="PHOSPHOLIPID-TRANSPORTING ATPASE"/>
    <property type="match status" value="1"/>
</dbReference>
<dbReference type="Gene3D" id="3.40.50.1000">
    <property type="entry name" value="HAD superfamily/HAD-like"/>
    <property type="match status" value="1"/>
</dbReference>
<dbReference type="InterPro" id="IPR036412">
    <property type="entry name" value="HAD-like_sf"/>
</dbReference>
<evidence type="ECO:0000313" key="21">
    <source>
        <dbReference type="Proteomes" id="UP000051952"/>
    </source>
</evidence>
<protein>
    <recommendedName>
        <fullName evidence="16">Phospholipid-transporting ATPase</fullName>
        <ecNumber evidence="16">7.6.2.1</ecNumber>
    </recommendedName>
</protein>
<dbReference type="InterPro" id="IPR032631">
    <property type="entry name" value="P-type_ATPase_N"/>
</dbReference>
<feature type="transmembrane region" description="Helical" evidence="16">
    <location>
        <begin position="62"/>
        <end position="79"/>
    </location>
</feature>
<dbReference type="EC" id="7.6.2.1" evidence="16"/>
<dbReference type="InterPro" id="IPR018303">
    <property type="entry name" value="ATPase_P-typ_P_site"/>
</dbReference>
<feature type="transmembrane region" description="Helical" evidence="16">
    <location>
        <begin position="959"/>
        <end position="980"/>
    </location>
</feature>
<evidence type="ECO:0000256" key="1">
    <source>
        <dbReference type="ARBA" id="ARBA00004141"/>
    </source>
</evidence>
<evidence type="ECO:0000259" key="17">
    <source>
        <dbReference type="Pfam" id="PF00122"/>
    </source>
</evidence>
<feature type="binding site" evidence="14">
    <location>
        <position position="759"/>
    </location>
    <ligand>
        <name>ATP</name>
        <dbReference type="ChEBI" id="CHEBI:30616"/>
    </ligand>
</feature>
<dbReference type="OMA" id="GWWAWNL"/>
<feature type="binding site" evidence="14">
    <location>
        <position position="781"/>
    </location>
    <ligand>
        <name>ATP</name>
        <dbReference type="ChEBI" id="CHEBI:30616"/>
    </ligand>
</feature>
<keyword evidence="10 16" id="KW-1133">Transmembrane helix</keyword>
<comment type="similarity">
    <text evidence="3 16">Belongs to the cation transport ATPase (P-type) (TC 3.A.3) family. Type IV subfamily.</text>
</comment>